<organism evidence="2 3">
    <name type="scientific">Labilibaculum manganireducens</name>
    <dbReference type="NCBI Taxonomy" id="1940525"/>
    <lineage>
        <taxon>Bacteria</taxon>
        <taxon>Pseudomonadati</taxon>
        <taxon>Bacteroidota</taxon>
        <taxon>Bacteroidia</taxon>
        <taxon>Marinilabiliales</taxon>
        <taxon>Marinifilaceae</taxon>
        <taxon>Labilibaculum</taxon>
    </lineage>
</organism>
<feature type="transmembrane region" description="Helical" evidence="1">
    <location>
        <begin position="49"/>
        <end position="72"/>
    </location>
</feature>
<keyword evidence="3" id="KW-1185">Reference proteome</keyword>
<sequence length="171" mass="19432">MNKTKQNFQQYQRSSTLIHAALLIGQVFFASFAVFINQTQGAVVAGDEVLRTMFMIMIPLFFLVTYSVGNLVSNKKLKLAKEETELKTKMESYRAISIIKYAMLEGTAFFAIITYLLTGELLLLGFAVIIMLLFATYYPTKEKLIRELELNREEQAILEDPEAVVAEVAKR</sequence>
<comment type="caution">
    <text evidence="2">The sequence shown here is derived from an EMBL/GenBank/DDBJ whole genome shotgun (WGS) entry which is preliminary data.</text>
</comment>
<feature type="transmembrane region" description="Helical" evidence="1">
    <location>
        <begin position="121"/>
        <end position="138"/>
    </location>
</feature>
<evidence type="ECO:0000256" key="1">
    <source>
        <dbReference type="SAM" id="Phobius"/>
    </source>
</evidence>
<keyword evidence="1" id="KW-0472">Membrane</keyword>
<keyword evidence="1" id="KW-1133">Transmembrane helix</keyword>
<evidence type="ECO:0000313" key="3">
    <source>
        <dbReference type="Proteomes" id="UP000233618"/>
    </source>
</evidence>
<dbReference type="EMBL" id="MVDE01000001">
    <property type="protein sequence ID" value="PKQ69499.1"/>
    <property type="molecule type" value="Genomic_DNA"/>
</dbReference>
<feature type="transmembrane region" description="Helical" evidence="1">
    <location>
        <begin position="20"/>
        <end position="37"/>
    </location>
</feature>
<reference evidence="2 3" key="1">
    <citation type="journal article" date="2017" name="Front. Microbiol.">
        <title>Labilibaculum manganireducens gen. nov., sp. nov. and Labilibaculum filiforme sp. nov., Novel Bacteroidetes Isolated from Subsurface Sediments of the Baltic Sea.</title>
        <authorList>
            <person name="Vandieken V."/>
            <person name="Marshall I.P."/>
            <person name="Niemann H."/>
            <person name="Engelen B."/>
            <person name="Cypionka H."/>
        </authorList>
    </citation>
    <scope>NUCLEOTIDE SEQUENCE [LARGE SCALE GENOMIC DNA]</scope>
    <source>
        <strain evidence="2 3">59.10-2M</strain>
    </source>
</reference>
<evidence type="ECO:0000313" key="2">
    <source>
        <dbReference type="EMBL" id="PKQ69499.1"/>
    </source>
</evidence>
<accession>A0A2N3IGQ5</accession>
<gene>
    <name evidence="2" type="ORF">BZG01_00795</name>
</gene>
<proteinExistence type="predicted"/>
<keyword evidence="1" id="KW-0812">Transmembrane</keyword>
<name>A0A2N3IGQ5_9BACT</name>
<feature type="transmembrane region" description="Helical" evidence="1">
    <location>
        <begin position="93"/>
        <end position="115"/>
    </location>
</feature>
<protein>
    <submittedName>
        <fullName evidence="2">Uncharacterized protein</fullName>
    </submittedName>
</protein>
<dbReference type="AlphaFoldDB" id="A0A2N3IGQ5"/>
<dbReference type="RefSeq" id="WP_101307920.1">
    <property type="nucleotide sequence ID" value="NZ_MVDE01000001.1"/>
</dbReference>
<dbReference type="Proteomes" id="UP000233618">
    <property type="component" value="Unassembled WGS sequence"/>
</dbReference>